<reference evidence="5 6" key="1">
    <citation type="journal article" date="2014" name="Nature">
        <title>An environmental bacterial taxon with a large and distinct metabolic repertoire.</title>
        <authorList>
            <person name="Wilson M.C."/>
            <person name="Mori T."/>
            <person name="Ruckert C."/>
            <person name="Uria A.R."/>
            <person name="Helf M.J."/>
            <person name="Takada K."/>
            <person name="Gernert C."/>
            <person name="Steffens U.A."/>
            <person name="Heycke N."/>
            <person name="Schmitt S."/>
            <person name="Rinke C."/>
            <person name="Helfrich E.J."/>
            <person name="Brachmann A.O."/>
            <person name="Gurgui C."/>
            <person name="Wakimoto T."/>
            <person name="Kracht M."/>
            <person name="Crusemann M."/>
            <person name="Hentschel U."/>
            <person name="Abe I."/>
            <person name="Matsunaga S."/>
            <person name="Kalinowski J."/>
            <person name="Takeyama H."/>
            <person name="Piel J."/>
        </authorList>
    </citation>
    <scope>NUCLEOTIDE SEQUENCE [LARGE SCALE GENOMIC DNA]</scope>
    <source>
        <strain evidence="6">TSY1</strain>
    </source>
</reference>
<keyword evidence="2" id="KW-0813">Transport</keyword>
<dbReference type="SUPFAM" id="SSF53850">
    <property type="entry name" value="Periplasmic binding protein-like II"/>
    <property type="match status" value="1"/>
</dbReference>
<sequence length="206" mass="22852">YVDRVHIRVIKDPVTQMAAFKAGEIDFIASFTPEHVGTLKKQNEGAIVMSGKETTPMVAMMKITEPADGKKMSKDRKPHAVFGDIKVRKAVGCYGIDREEIVKIAFKGEATPWAGMIPVGTMDTVNVNDKCPYDQAKAKALLKEAGYTDDNPLKFEIITDTEKAVYNIIATVIKDQMARLGVDVNIKLVDKVTWMNTALKDGKWDM</sequence>
<dbReference type="Gene3D" id="3.40.190.10">
    <property type="entry name" value="Periplasmic binding protein-like II"/>
    <property type="match status" value="1"/>
</dbReference>
<protein>
    <recommendedName>
        <fullName evidence="4">Solute-binding protein family 5 domain-containing protein</fullName>
    </recommendedName>
</protein>
<dbReference type="EMBL" id="AZHW01000716">
    <property type="protein sequence ID" value="ETW97028.1"/>
    <property type="molecule type" value="Genomic_DNA"/>
</dbReference>
<evidence type="ECO:0000256" key="1">
    <source>
        <dbReference type="ARBA" id="ARBA00005695"/>
    </source>
</evidence>
<dbReference type="PANTHER" id="PTHR30290">
    <property type="entry name" value="PERIPLASMIC BINDING COMPONENT OF ABC TRANSPORTER"/>
    <property type="match status" value="1"/>
</dbReference>
<dbReference type="AlphaFoldDB" id="W4LG00"/>
<organism evidence="5 6">
    <name type="scientific">Entotheonella factor</name>
    <dbReference type="NCBI Taxonomy" id="1429438"/>
    <lineage>
        <taxon>Bacteria</taxon>
        <taxon>Pseudomonadati</taxon>
        <taxon>Nitrospinota/Tectimicrobiota group</taxon>
        <taxon>Candidatus Tectimicrobiota</taxon>
        <taxon>Candidatus Entotheonellia</taxon>
        <taxon>Candidatus Entotheonellales</taxon>
        <taxon>Candidatus Entotheonellaceae</taxon>
        <taxon>Candidatus Entotheonella</taxon>
    </lineage>
</organism>
<dbReference type="HOGENOM" id="CLU_1334315_0_0_7"/>
<dbReference type="PANTHER" id="PTHR30290:SF9">
    <property type="entry name" value="OLIGOPEPTIDE-BINDING PROTEIN APPA"/>
    <property type="match status" value="1"/>
</dbReference>
<dbReference type="Gene3D" id="3.10.105.10">
    <property type="entry name" value="Dipeptide-binding Protein, Domain 3"/>
    <property type="match status" value="1"/>
</dbReference>
<comment type="similarity">
    <text evidence="1">Belongs to the bacterial solute-binding protein 5 family.</text>
</comment>
<dbReference type="Pfam" id="PF00496">
    <property type="entry name" value="SBP_bac_5"/>
    <property type="match status" value="1"/>
</dbReference>
<proteinExistence type="inferred from homology"/>
<dbReference type="GO" id="GO:0015833">
    <property type="term" value="P:peptide transport"/>
    <property type="evidence" value="ECO:0007669"/>
    <property type="project" value="TreeGrafter"/>
</dbReference>
<name>W4LG00_ENTF1</name>
<dbReference type="InterPro" id="IPR000914">
    <property type="entry name" value="SBP_5_dom"/>
</dbReference>
<evidence type="ECO:0000256" key="3">
    <source>
        <dbReference type="ARBA" id="ARBA00022729"/>
    </source>
</evidence>
<comment type="caution">
    <text evidence="5">The sequence shown here is derived from an EMBL/GenBank/DDBJ whole genome shotgun (WGS) entry which is preliminary data.</text>
</comment>
<gene>
    <name evidence="5" type="ORF">ETSY1_24260</name>
</gene>
<evidence type="ECO:0000259" key="4">
    <source>
        <dbReference type="Pfam" id="PF00496"/>
    </source>
</evidence>
<evidence type="ECO:0000313" key="5">
    <source>
        <dbReference type="EMBL" id="ETW97028.1"/>
    </source>
</evidence>
<feature type="non-terminal residue" evidence="5">
    <location>
        <position position="1"/>
    </location>
</feature>
<dbReference type="GO" id="GO:1904680">
    <property type="term" value="F:peptide transmembrane transporter activity"/>
    <property type="evidence" value="ECO:0007669"/>
    <property type="project" value="TreeGrafter"/>
</dbReference>
<accession>W4LG00</accession>
<keyword evidence="3" id="KW-0732">Signal</keyword>
<evidence type="ECO:0000256" key="2">
    <source>
        <dbReference type="ARBA" id="ARBA00022448"/>
    </source>
</evidence>
<keyword evidence="6" id="KW-1185">Reference proteome</keyword>
<feature type="domain" description="Solute-binding protein family 5" evidence="4">
    <location>
        <begin position="1"/>
        <end position="206"/>
    </location>
</feature>
<evidence type="ECO:0000313" key="6">
    <source>
        <dbReference type="Proteomes" id="UP000019141"/>
    </source>
</evidence>
<dbReference type="InterPro" id="IPR039424">
    <property type="entry name" value="SBP_5"/>
</dbReference>
<dbReference type="Proteomes" id="UP000019141">
    <property type="component" value="Unassembled WGS sequence"/>
</dbReference>